<feature type="region of interest" description="Disordered" evidence="1">
    <location>
        <begin position="52"/>
        <end position="73"/>
    </location>
</feature>
<reference evidence="2 3" key="1">
    <citation type="submission" date="2019-03" db="EMBL/GenBank/DDBJ databases">
        <title>Luteimonas zhaokaii sp.nov., isolated from the rectal contents of Plateau pika in Yushu, Qinghai Province, China.</title>
        <authorList>
            <person name="Zhang G."/>
        </authorList>
    </citation>
    <scope>NUCLEOTIDE SEQUENCE [LARGE SCALE GENOMIC DNA]</scope>
    <source>
        <strain evidence="2 3">THG-MD21</strain>
    </source>
</reference>
<accession>A0A4R5U6J1</accession>
<dbReference type="RefSeq" id="WP_133394464.1">
    <property type="nucleotide sequence ID" value="NZ_SMTG01000006.1"/>
</dbReference>
<dbReference type="AlphaFoldDB" id="A0A4R5U6J1"/>
<dbReference type="EMBL" id="SMTG01000006">
    <property type="protein sequence ID" value="TDK29497.1"/>
    <property type="molecule type" value="Genomic_DNA"/>
</dbReference>
<evidence type="ECO:0000256" key="1">
    <source>
        <dbReference type="SAM" id="MobiDB-lite"/>
    </source>
</evidence>
<gene>
    <name evidence="2" type="ORF">E2F49_14070</name>
</gene>
<evidence type="ECO:0000313" key="3">
    <source>
        <dbReference type="Proteomes" id="UP000295543"/>
    </source>
</evidence>
<name>A0A4R5U6J1_9GAMM</name>
<sequence>MQAATSTRGVFPMIPKAPASTVRAPRSRPQVHAAWRLTIAMSCLVGALAPAPALSSHTSGTPERSAMPPTDSARAHVEADGVVLEAIFVREGAALRVDYRLRNTGTQALVVFDRGDRHAVLTRRQKTGDVGVPRLETRDGDRAVLSHVARALPTPTPTVPPTPLARRVHPGEQVDASFAFANWLDAPAQVQWCIGVAVADDARLSSPDATGAVEVWQADFGYADDQQVLCTPWFDMARGTFER</sequence>
<dbReference type="Proteomes" id="UP000295543">
    <property type="component" value="Unassembled WGS sequence"/>
</dbReference>
<comment type="caution">
    <text evidence="2">The sequence shown here is derived from an EMBL/GenBank/DDBJ whole genome shotgun (WGS) entry which is preliminary data.</text>
</comment>
<organism evidence="2 3">
    <name type="scientific">Luteimonas terrae</name>
    <dbReference type="NCBI Taxonomy" id="1530191"/>
    <lineage>
        <taxon>Bacteria</taxon>
        <taxon>Pseudomonadati</taxon>
        <taxon>Pseudomonadota</taxon>
        <taxon>Gammaproteobacteria</taxon>
        <taxon>Lysobacterales</taxon>
        <taxon>Lysobacteraceae</taxon>
        <taxon>Luteimonas</taxon>
    </lineage>
</organism>
<keyword evidence="3" id="KW-1185">Reference proteome</keyword>
<dbReference type="OrthoDB" id="5974889at2"/>
<evidence type="ECO:0000313" key="2">
    <source>
        <dbReference type="EMBL" id="TDK29497.1"/>
    </source>
</evidence>
<protein>
    <submittedName>
        <fullName evidence="2">Uncharacterized protein</fullName>
    </submittedName>
</protein>
<proteinExistence type="predicted"/>